<keyword evidence="9" id="KW-0539">Nucleus</keyword>
<dbReference type="eggNOG" id="KOG1614">
    <property type="taxonomic scope" value="Eukaryota"/>
</dbReference>
<dbReference type="CDD" id="cd11368">
    <property type="entry name" value="RNase_PH_RRP45"/>
    <property type="match status" value="1"/>
</dbReference>
<keyword evidence="6" id="KW-0698">rRNA processing</keyword>
<dbReference type="GO" id="GO:0000467">
    <property type="term" value="P:exonucleolytic trimming to generate mature 3'-end of 5.8S rRNA from tricistronic rRNA transcript (SSU-rRNA, 5.8S rRNA, LSU-rRNA)"/>
    <property type="evidence" value="ECO:0007669"/>
    <property type="project" value="TreeGrafter"/>
</dbReference>
<dbReference type="PANTHER" id="PTHR11097:SF14">
    <property type="entry name" value="EXOSOME COMPLEX COMPONENT RRP45"/>
    <property type="match status" value="1"/>
</dbReference>
<dbReference type="GO" id="GO:0071035">
    <property type="term" value="P:nuclear polyadenylation-dependent rRNA catabolic process"/>
    <property type="evidence" value="ECO:0007669"/>
    <property type="project" value="TreeGrafter"/>
</dbReference>
<organism evidence="13 14">
    <name type="scientific">Sphaeroforma arctica JP610</name>
    <dbReference type="NCBI Taxonomy" id="667725"/>
    <lineage>
        <taxon>Eukaryota</taxon>
        <taxon>Ichthyosporea</taxon>
        <taxon>Ichthyophonida</taxon>
        <taxon>Sphaeroforma</taxon>
    </lineage>
</organism>
<dbReference type="Gene3D" id="3.30.230.70">
    <property type="entry name" value="GHMP Kinase, N-terminal domain"/>
    <property type="match status" value="1"/>
</dbReference>
<dbReference type="SUPFAM" id="SSF55666">
    <property type="entry name" value="Ribonuclease PH domain 2-like"/>
    <property type="match status" value="1"/>
</dbReference>
<evidence type="ECO:0000256" key="2">
    <source>
        <dbReference type="ARBA" id="ARBA00004604"/>
    </source>
</evidence>
<dbReference type="GO" id="GO:0005730">
    <property type="term" value="C:nucleolus"/>
    <property type="evidence" value="ECO:0007669"/>
    <property type="project" value="UniProtKB-SubCell"/>
</dbReference>
<sequence>MRDTVVPNVDKAFLLATIQQSKRLDGRGVYDYRKVKLTYGKGFGNVEVQLGRSRVLCQISAVVVPPNEDRQHEGIVVFNTNLAQIADPQYEPGRPSALAIEVGRIIERGLKESRAIEKEGLCIVAGAKVWQLTIDTTILDNCGNVIDCASIAVMAALRHFRRPDVTVQGETATIHTLTEKEPVPLGLQHIPFAITFGFFDGGKYTLVDTSLEEEHVMEGRLTLTLNTHREVCAIHKCGGAPLLPDQIIRCAKIAAVKVTELSDLLTAVLDEAGAGISNPLPDKRSARTIGEQNTHIKVVTKEEKIIDLAKDLASETTTTTQQDTLNSAMSEDGSESEAESDSESDSEEEETTMVLTGI</sequence>
<protein>
    <recommendedName>
        <fullName evidence="4">Exosome complex component RRP45</fullName>
    </recommendedName>
</protein>
<dbReference type="RefSeq" id="XP_014151176.1">
    <property type="nucleotide sequence ID" value="XM_014295701.1"/>
</dbReference>
<dbReference type="EMBL" id="KQ242784">
    <property type="protein sequence ID" value="KNC77274.1"/>
    <property type="molecule type" value="Genomic_DNA"/>
</dbReference>
<comment type="similarity">
    <text evidence="3">Belongs to the RNase PH family.</text>
</comment>
<dbReference type="InterPro" id="IPR036345">
    <property type="entry name" value="ExoRNase_PH_dom2_sf"/>
</dbReference>
<comment type="subcellular location">
    <subcellularLocation>
        <location evidence="1">Cytoplasm</location>
    </subcellularLocation>
    <subcellularLocation>
        <location evidence="2">Nucleus</location>
        <location evidence="2">Nucleolus</location>
    </subcellularLocation>
</comment>
<dbReference type="GO" id="GO:0034476">
    <property type="term" value="P:U5 snRNA 3'-end processing"/>
    <property type="evidence" value="ECO:0007669"/>
    <property type="project" value="TreeGrafter"/>
</dbReference>
<keyword evidence="7" id="KW-0271">Exosome</keyword>
<name>A0A0L0FKH0_9EUKA</name>
<dbReference type="InterPro" id="IPR015847">
    <property type="entry name" value="ExoRNase_PH_dom2"/>
</dbReference>
<dbReference type="PANTHER" id="PTHR11097">
    <property type="entry name" value="EXOSOME COMPLEX EXONUCLEASE RIBOSOMAL RNA PROCESSING PROTEIN"/>
    <property type="match status" value="1"/>
</dbReference>
<evidence type="ECO:0000256" key="5">
    <source>
        <dbReference type="ARBA" id="ARBA00022490"/>
    </source>
</evidence>
<evidence type="ECO:0000256" key="4">
    <source>
        <dbReference type="ARBA" id="ARBA00019572"/>
    </source>
</evidence>
<dbReference type="GeneID" id="25910768"/>
<dbReference type="GO" id="GO:0000176">
    <property type="term" value="C:nuclear exosome (RNase complex)"/>
    <property type="evidence" value="ECO:0007669"/>
    <property type="project" value="TreeGrafter"/>
</dbReference>
<evidence type="ECO:0000313" key="13">
    <source>
        <dbReference type="EMBL" id="KNC77274.1"/>
    </source>
</evidence>
<dbReference type="GO" id="GO:0071028">
    <property type="term" value="P:nuclear mRNA surveillance"/>
    <property type="evidence" value="ECO:0007669"/>
    <property type="project" value="TreeGrafter"/>
</dbReference>
<dbReference type="GO" id="GO:0035925">
    <property type="term" value="F:mRNA 3'-UTR AU-rich region binding"/>
    <property type="evidence" value="ECO:0007669"/>
    <property type="project" value="TreeGrafter"/>
</dbReference>
<dbReference type="InterPro" id="IPR033100">
    <property type="entry name" value="Rrp45"/>
</dbReference>
<dbReference type="InterPro" id="IPR050590">
    <property type="entry name" value="Exosome_comp_Rrp42_subfam"/>
</dbReference>
<evidence type="ECO:0000256" key="9">
    <source>
        <dbReference type="ARBA" id="ARBA00023242"/>
    </source>
</evidence>
<dbReference type="OrthoDB" id="10264038at2759"/>
<proteinExistence type="inferred from homology"/>
<evidence type="ECO:0000259" key="11">
    <source>
        <dbReference type="Pfam" id="PF01138"/>
    </source>
</evidence>
<keyword evidence="8" id="KW-0694">RNA-binding</keyword>
<dbReference type="GO" id="GO:0016075">
    <property type="term" value="P:rRNA catabolic process"/>
    <property type="evidence" value="ECO:0007669"/>
    <property type="project" value="TreeGrafter"/>
</dbReference>
<dbReference type="SUPFAM" id="SSF54211">
    <property type="entry name" value="Ribosomal protein S5 domain 2-like"/>
    <property type="match status" value="1"/>
</dbReference>
<feature type="compositionally biased region" description="Acidic residues" evidence="10">
    <location>
        <begin position="332"/>
        <end position="351"/>
    </location>
</feature>
<feature type="domain" description="Exoribonuclease phosphorolytic" evidence="11">
    <location>
        <begin position="32"/>
        <end position="163"/>
    </location>
</feature>
<dbReference type="AlphaFoldDB" id="A0A0L0FKH0"/>
<evidence type="ECO:0000256" key="6">
    <source>
        <dbReference type="ARBA" id="ARBA00022552"/>
    </source>
</evidence>
<evidence type="ECO:0000256" key="10">
    <source>
        <dbReference type="SAM" id="MobiDB-lite"/>
    </source>
</evidence>
<dbReference type="GO" id="GO:0071038">
    <property type="term" value="P:TRAMP-dependent tRNA surveillance pathway"/>
    <property type="evidence" value="ECO:0007669"/>
    <property type="project" value="TreeGrafter"/>
</dbReference>
<dbReference type="InterPro" id="IPR020568">
    <property type="entry name" value="Ribosomal_Su5_D2-typ_SF"/>
</dbReference>
<dbReference type="GO" id="GO:0034475">
    <property type="term" value="P:U4 snRNA 3'-end processing"/>
    <property type="evidence" value="ECO:0007669"/>
    <property type="project" value="TreeGrafter"/>
</dbReference>
<dbReference type="Pfam" id="PF03725">
    <property type="entry name" value="RNase_PH_C"/>
    <property type="match status" value="1"/>
</dbReference>
<evidence type="ECO:0000256" key="8">
    <source>
        <dbReference type="ARBA" id="ARBA00022884"/>
    </source>
</evidence>
<evidence type="ECO:0000256" key="1">
    <source>
        <dbReference type="ARBA" id="ARBA00004496"/>
    </source>
</evidence>
<keyword evidence="5" id="KW-0963">Cytoplasm</keyword>
<evidence type="ECO:0000313" key="14">
    <source>
        <dbReference type="Proteomes" id="UP000054560"/>
    </source>
</evidence>
<feature type="domain" description="Exoribonuclease phosphorolytic" evidence="12">
    <location>
        <begin position="189"/>
        <end position="255"/>
    </location>
</feature>
<feature type="region of interest" description="Disordered" evidence="10">
    <location>
        <begin position="315"/>
        <end position="358"/>
    </location>
</feature>
<dbReference type="InterPro" id="IPR001247">
    <property type="entry name" value="ExoRNase_PH_dom1"/>
</dbReference>
<evidence type="ECO:0000259" key="12">
    <source>
        <dbReference type="Pfam" id="PF03725"/>
    </source>
</evidence>
<keyword evidence="14" id="KW-1185">Reference proteome</keyword>
<evidence type="ECO:0000256" key="7">
    <source>
        <dbReference type="ARBA" id="ARBA00022835"/>
    </source>
</evidence>
<dbReference type="GO" id="GO:0034473">
    <property type="term" value="P:U1 snRNA 3'-end processing"/>
    <property type="evidence" value="ECO:0007669"/>
    <property type="project" value="TreeGrafter"/>
</dbReference>
<reference evidence="13 14" key="1">
    <citation type="submission" date="2011-02" db="EMBL/GenBank/DDBJ databases">
        <title>The Genome Sequence of Sphaeroforma arctica JP610.</title>
        <authorList>
            <consortium name="The Broad Institute Genome Sequencing Platform"/>
            <person name="Russ C."/>
            <person name="Cuomo C."/>
            <person name="Young S.K."/>
            <person name="Zeng Q."/>
            <person name="Gargeya S."/>
            <person name="Alvarado L."/>
            <person name="Berlin A."/>
            <person name="Chapman S.B."/>
            <person name="Chen Z."/>
            <person name="Freedman E."/>
            <person name="Gellesch M."/>
            <person name="Goldberg J."/>
            <person name="Griggs A."/>
            <person name="Gujja S."/>
            <person name="Heilman E."/>
            <person name="Heiman D."/>
            <person name="Howarth C."/>
            <person name="Mehta T."/>
            <person name="Neiman D."/>
            <person name="Pearson M."/>
            <person name="Roberts A."/>
            <person name="Saif S."/>
            <person name="Shea T."/>
            <person name="Shenoy N."/>
            <person name="Sisk P."/>
            <person name="Stolte C."/>
            <person name="Sykes S."/>
            <person name="White J."/>
            <person name="Yandava C."/>
            <person name="Burger G."/>
            <person name="Gray M.W."/>
            <person name="Holland P.W.H."/>
            <person name="King N."/>
            <person name="Lang F.B.F."/>
            <person name="Roger A.J."/>
            <person name="Ruiz-Trillo I."/>
            <person name="Haas B."/>
            <person name="Nusbaum C."/>
            <person name="Birren B."/>
        </authorList>
    </citation>
    <scope>NUCLEOTIDE SEQUENCE [LARGE SCALE GENOMIC DNA]</scope>
    <source>
        <strain evidence="13 14">JP610</strain>
    </source>
</reference>
<evidence type="ECO:0000256" key="3">
    <source>
        <dbReference type="ARBA" id="ARBA00006678"/>
    </source>
</evidence>
<dbReference type="STRING" id="667725.A0A0L0FKH0"/>
<dbReference type="Pfam" id="PF01138">
    <property type="entry name" value="RNase_PH"/>
    <property type="match status" value="1"/>
</dbReference>
<dbReference type="GO" id="GO:0000177">
    <property type="term" value="C:cytoplasmic exosome (RNase complex)"/>
    <property type="evidence" value="ECO:0007669"/>
    <property type="project" value="TreeGrafter"/>
</dbReference>
<accession>A0A0L0FKH0</accession>
<gene>
    <name evidence="13" type="ORF">SARC_10264</name>
</gene>
<dbReference type="Proteomes" id="UP000054560">
    <property type="component" value="Unassembled WGS sequence"/>
</dbReference>
<dbReference type="InterPro" id="IPR027408">
    <property type="entry name" value="PNPase/RNase_PH_dom_sf"/>
</dbReference>
<dbReference type="FunFam" id="3.30.230.70:FF:000005">
    <property type="entry name" value="Exosome complex component RRP45"/>
    <property type="match status" value="1"/>
</dbReference>